<gene>
    <name evidence="1" type="ORF">HA46_19670</name>
</gene>
<evidence type="ECO:0000313" key="2">
    <source>
        <dbReference type="Proteomes" id="UP000193785"/>
    </source>
</evidence>
<protein>
    <submittedName>
        <fullName evidence="1">Uncharacterized protein</fullName>
    </submittedName>
</protein>
<keyword evidence="2" id="KW-1185">Reference proteome</keyword>
<accession>A0ABX3UN44</accession>
<name>A0ABX3UN44_9GAMM</name>
<comment type="caution">
    <text evidence="1">The sequence shown here is derived from an EMBL/GenBank/DDBJ whole genome shotgun (WGS) entry which is preliminary data.</text>
</comment>
<evidence type="ECO:0000313" key="1">
    <source>
        <dbReference type="EMBL" id="ORM90427.1"/>
    </source>
</evidence>
<reference evidence="1 2" key="1">
    <citation type="journal article" date="2017" name="Antonie Van Leeuwenhoek">
        <title>Phylogenomic resolution of the bacterial genus Pantoea and its relationship with Erwinia and Tatumella.</title>
        <authorList>
            <person name="Palmer M."/>
            <person name="Steenkamp E.T."/>
            <person name="Coetzee M.P."/>
            <person name="Chan W.Y."/>
            <person name="van Zyl E."/>
            <person name="De Maayer P."/>
            <person name="Coutinho T.A."/>
            <person name="Blom J."/>
            <person name="Smits T.H."/>
            <person name="Duffy B."/>
            <person name="Venter S.N."/>
        </authorList>
    </citation>
    <scope>NUCLEOTIDE SEQUENCE [LARGE SCALE GENOMIC DNA]</scope>
    <source>
        <strain evidence="1 2">LMG 5345</strain>
    </source>
</reference>
<dbReference type="Proteomes" id="UP000193785">
    <property type="component" value="Unassembled WGS sequence"/>
</dbReference>
<dbReference type="EMBL" id="MLJJ01000064">
    <property type="protein sequence ID" value="ORM90427.1"/>
    <property type="molecule type" value="Genomic_DNA"/>
</dbReference>
<sequence length="100" mass="11533">MRDPGWFEVSFRETRFYACQLVTIPLLAFIKNRVPARQLQAAAERSLTQLRQYSDVADPAAWIMVNADFLAPLPRPDVNLWHARKIKNSFENAIFTEPGK</sequence>
<proteinExistence type="predicted"/>
<organism evidence="1 2">
    <name type="scientific">Pantoea septica</name>
    <dbReference type="NCBI Taxonomy" id="472695"/>
    <lineage>
        <taxon>Bacteria</taxon>
        <taxon>Pseudomonadati</taxon>
        <taxon>Pseudomonadota</taxon>
        <taxon>Gammaproteobacteria</taxon>
        <taxon>Enterobacterales</taxon>
        <taxon>Erwiniaceae</taxon>
        <taxon>Pantoea</taxon>
    </lineage>
</organism>